<keyword evidence="3" id="KW-0472">Membrane</keyword>
<keyword evidence="6" id="KW-1185">Reference proteome</keyword>
<evidence type="ECO:0000259" key="4">
    <source>
        <dbReference type="PROSITE" id="PS50275"/>
    </source>
</evidence>
<reference evidence="5" key="3">
    <citation type="submission" date="2025-08" db="UniProtKB">
        <authorList>
            <consortium name="Ensembl"/>
        </authorList>
    </citation>
    <scope>IDENTIFICATION</scope>
</reference>
<reference evidence="5" key="2">
    <citation type="journal article" date="2008" name="Genome Biol.">
        <title>Improved genome assembly and evidence-based global gene model set for the chordate Ciona intestinalis: new insight into intron and operon populations.</title>
        <authorList>
            <person name="Satou Y."/>
            <person name="Mineta K."/>
            <person name="Ogasawara M."/>
            <person name="Sasakura Y."/>
            <person name="Shoguchi E."/>
            <person name="Ueno K."/>
            <person name="Yamada L."/>
            <person name="Matsumoto J."/>
            <person name="Wasserscheid J."/>
            <person name="Dewar K."/>
            <person name="Wiley G.B."/>
            <person name="Macmil S.L."/>
            <person name="Roe B.A."/>
            <person name="Zeller R.W."/>
            <person name="Hastings K.E."/>
            <person name="Lemaire P."/>
            <person name="Lindquist E."/>
            <person name="Endo T."/>
            <person name="Hotta K."/>
            <person name="Inaba K."/>
        </authorList>
    </citation>
    <scope>NUCLEOTIDE SEQUENCE [LARGE SCALE GENOMIC DNA]</scope>
    <source>
        <strain evidence="5">wild type</strain>
    </source>
</reference>
<dbReference type="HOGENOM" id="CLU_003016_0_3_1"/>
<comment type="subcellular location">
    <subcellularLocation>
        <location evidence="1">Endomembrane system</location>
    </subcellularLocation>
</comment>
<protein>
    <recommendedName>
        <fullName evidence="4">SAC domain-containing protein</fullName>
    </recommendedName>
</protein>
<organism evidence="5 6">
    <name type="scientific">Ciona intestinalis</name>
    <name type="common">Transparent sea squirt</name>
    <name type="synonym">Ascidia intestinalis</name>
    <dbReference type="NCBI Taxonomy" id="7719"/>
    <lineage>
        <taxon>Eukaryota</taxon>
        <taxon>Metazoa</taxon>
        <taxon>Chordata</taxon>
        <taxon>Tunicata</taxon>
        <taxon>Ascidiacea</taxon>
        <taxon>Phlebobranchia</taxon>
        <taxon>Cionidae</taxon>
        <taxon>Ciona</taxon>
    </lineage>
</organism>
<dbReference type="InParanoid" id="F6YQ60"/>
<dbReference type="AlphaFoldDB" id="F6YQ60"/>
<evidence type="ECO:0000256" key="3">
    <source>
        <dbReference type="ARBA" id="ARBA00023136"/>
    </source>
</evidence>
<dbReference type="GeneTree" id="ENSGT00550000074943"/>
<dbReference type="PANTHER" id="PTHR45738:SF5">
    <property type="entry name" value="POLYPHOSPHOINOSITIDE PHOSPHATASE"/>
    <property type="match status" value="1"/>
</dbReference>
<evidence type="ECO:0000256" key="1">
    <source>
        <dbReference type="ARBA" id="ARBA00004308"/>
    </source>
</evidence>
<accession>F6YQ60</accession>
<evidence type="ECO:0000256" key="2">
    <source>
        <dbReference type="ARBA" id="ARBA00022801"/>
    </source>
</evidence>
<dbReference type="EMBL" id="EAAA01002669">
    <property type="status" value="NOT_ANNOTATED_CDS"/>
    <property type="molecule type" value="Genomic_DNA"/>
</dbReference>
<evidence type="ECO:0000313" key="6">
    <source>
        <dbReference type="Proteomes" id="UP000008144"/>
    </source>
</evidence>
<evidence type="ECO:0000313" key="5">
    <source>
        <dbReference type="Ensembl" id="ENSCINP00000011195.3"/>
    </source>
</evidence>
<proteinExistence type="predicted"/>
<dbReference type="GO" id="GO:0043813">
    <property type="term" value="F:phosphatidylinositol-3,5-bisphosphate 5-phosphatase activity"/>
    <property type="evidence" value="ECO:0000318"/>
    <property type="project" value="GO_Central"/>
</dbReference>
<reference evidence="6" key="1">
    <citation type="journal article" date="2002" name="Science">
        <title>The draft genome of Ciona intestinalis: insights into chordate and vertebrate origins.</title>
        <authorList>
            <person name="Dehal P."/>
            <person name="Satou Y."/>
            <person name="Campbell R.K."/>
            <person name="Chapman J."/>
            <person name="Degnan B."/>
            <person name="De Tomaso A."/>
            <person name="Davidson B."/>
            <person name="Di Gregorio A."/>
            <person name="Gelpke M."/>
            <person name="Goodstein D.M."/>
            <person name="Harafuji N."/>
            <person name="Hastings K.E."/>
            <person name="Ho I."/>
            <person name="Hotta K."/>
            <person name="Huang W."/>
            <person name="Kawashima T."/>
            <person name="Lemaire P."/>
            <person name="Martinez D."/>
            <person name="Meinertzhagen I.A."/>
            <person name="Necula S."/>
            <person name="Nonaka M."/>
            <person name="Putnam N."/>
            <person name="Rash S."/>
            <person name="Saiga H."/>
            <person name="Satake M."/>
            <person name="Terry A."/>
            <person name="Yamada L."/>
            <person name="Wang H.G."/>
            <person name="Awazu S."/>
            <person name="Azumi K."/>
            <person name="Boore J."/>
            <person name="Branno M."/>
            <person name="Chin-Bow S."/>
            <person name="DeSantis R."/>
            <person name="Doyle S."/>
            <person name="Francino P."/>
            <person name="Keys D.N."/>
            <person name="Haga S."/>
            <person name="Hayashi H."/>
            <person name="Hino K."/>
            <person name="Imai K.S."/>
            <person name="Inaba K."/>
            <person name="Kano S."/>
            <person name="Kobayashi K."/>
            <person name="Kobayashi M."/>
            <person name="Lee B.I."/>
            <person name="Makabe K.W."/>
            <person name="Manohar C."/>
            <person name="Matassi G."/>
            <person name="Medina M."/>
            <person name="Mochizuki Y."/>
            <person name="Mount S."/>
            <person name="Morishita T."/>
            <person name="Miura S."/>
            <person name="Nakayama A."/>
            <person name="Nishizaka S."/>
            <person name="Nomoto H."/>
            <person name="Ohta F."/>
            <person name="Oishi K."/>
            <person name="Rigoutsos I."/>
            <person name="Sano M."/>
            <person name="Sasaki A."/>
            <person name="Sasakura Y."/>
            <person name="Shoguchi E."/>
            <person name="Shin-i T."/>
            <person name="Spagnuolo A."/>
            <person name="Stainier D."/>
            <person name="Suzuki M.M."/>
            <person name="Tassy O."/>
            <person name="Takatori N."/>
            <person name="Tokuoka M."/>
            <person name="Yagi K."/>
            <person name="Yoshizaki F."/>
            <person name="Wada S."/>
            <person name="Zhang C."/>
            <person name="Hyatt P.D."/>
            <person name="Larimer F."/>
            <person name="Detter C."/>
            <person name="Doggett N."/>
            <person name="Glavina T."/>
            <person name="Hawkins T."/>
            <person name="Richardson P."/>
            <person name="Lucas S."/>
            <person name="Kohara Y."/>
            <person name="Levine M."/>
            <person name="Satoh N."/>
            <person name="Rokhsar D.S."/>
        </authorList>
    </citation>
    <scope>NUCLEOTIDE SEQUENCE [LARGE SCALE GENOMIC DNA]</scope>
</reference>
<sequence>FTCVATPRIKWIQKIKIYKTHTRFYVIGSNNAETKYRILKIDRTDPWQLNIIDDGVDYTACEVQDILYRLHVGNSTTLINKSLKRGLVESYKGFGIVGFIRFKEGYYLILITKRIKVAEIGGHSIYKIEDTSMINIPNSNVKVTHPEEWRYLRSFQTVDLSSNFYYSHSYDLTNNLQHNFMLLHHNRSDDVIKRPNDVKICIKSTHIRANRLWQTHGRDMKPCKRFVWNNYLLDGLQDDHITDIWVLYVIHGHIDQSCVSVYGKSIYITLIGRRSSSYAGTRFLKRGCNVKGDVGNEVETEQIVHCATSSSLHHTPFTSYVQHRGSVPCQWFQDITASVVPSKPPITITSDNPYAQPTSLHFQQLLERFGSPVVVLNLVRKREKRFHESVLGIEFSSAINYLNQFLSTKQQIKYHAFDMAHSLRGTKLNVLAWLANIAEHSIQATGFFQSKPDLYKDTLNKDHRWRTLGGQRLGSCRVQTGVLRTNCVDCLDRTNSAQFVAGNCALAYQLYSLGVLDEPAIEIKTDVTRLYEEMFETHGDIIALQYGGSQLVHTINSYRRTVAPWASHSRDIVTTLSRYYTNTFSDADKQSAINLFLGVFRPQTSESPMWELPTDHYLHNNNNDVLSTFSPKTYTDWLSSDVQRTLPLPKEMIESVRKLNSATDEACHGVNTTHCDDCVDWYQDTYRPDQLTVFDECFSLNMTSTA</sequence>
<dbReference type="Proteomes" id="UP000008144">
    <property type="component" value="Chromosome 8"/>
</dbReference>
<dbReference type="FunCoup" id="F6YQ60">
    <property type="interactions" value="294"/>
</dbReference>
<dbReference type="InterPro" id="IPR043573">
    <property type="entry name" value="Fig4-like"/>
</dbReference>
<dbReference type="PROSITE" id="PS50275">
    <property type="entry name" value="SAC"/>
    <property type="match status" value="1"/>
</dbReference>
<dbReference type="STRING" id="7719.ENSCINP00000011195"/>
<keyword evidence="2" id="KW-0378">Hydrolase</keyword>
<feature type="domain" description="SAC" evidence="4">
    <location>
        <begin position="155"/>
        <end position="548"/>
    </location>
</feature>
<dbReference type="Pfam" id="PF02383">
    <property type="entry name" value="Syja_N"/>
    <property type="match status" value="1"/>
</dbReference>
<dbReference type="GO" id="GO:0012505">
    <property type="term" value="C:endomembrane system"/>
    <property type="evidence" value="ECO:0007669"/>
    <property type="project" value="UniProtKB-SubCell"/>
</dbReference>
<dbReference type="InterPro" id="IPR002013">
    <property type="entry name" value="SAC_dom"/>
</dbReference>
<name>F6YQ60_CIOIN</name>
<reference evidence="5" key="4">
    <citation type="submission" date="2025-09" db="UniProtKB">
        <authorList>
            <consortium name="Ensembl"/>
        </authorList>
    </citation>
    <scope>IDENTIFICATION</scope>
</reference>
<dbReference type="OMA" id="NYINWYT"/>
<dbReference type="PANTHER" id="PTHR45738">
    <property type="entry name" value="POLYPHOSPHOINOSITIDE PHOSPHATASE"/>
    <property type="match status" value="1"/>
</dbReference>
<dbReference type="Ensembl" id="ENSCINT00000011195.3">
    <property type="protein sequence ID" value="ENSCINP00000011195.3"/>
    <property type="gene ID" value="ENSCING00000005423.3"/>
</dbReference>
<dbReference type="GO" id="GO:0046856">
    <property type="term" value="P:phosphatidylinositol dephosphorylation"/>
    <property type="evidence" value="ECO:0000318"/>
    <property type="project" value="GO_Central"/>
</dbReference>